<name>A0A9P0HM23_NEZVI</name>
<evidence type="ECO:0000256" key="1">
    <source>
        <dbReference type="SAM" id="MobiDB-lite"/>
    </source>
</evidence>
<reference evidence="2" key="1">
    <citation type="submission" date="2022-01" db="EMBL/GenBank/DDBJ databases">
        <authorList>
            <person name="King R."/>
        </authorList>
    </citation>
    <scope>NUCLEOTIDE SEQUENCE</scope>
</reference>
<feature type="region of interest" description="Disordered" evidence="1">
    <location>
        <begin position="1"/>
        <end position="23"/>
    </location>
</feature>
<feature type="region of interest" description="Disordered" evidence="1">
    <location>
        <begin position="65"/>
        <end position="101"/>
    </location>
</feature>
<sequence length="151" mass="16969">MRKYRRQYPRKDGKTTPVKVSPPPPPFIATLTTIVKTRSVVFSKSAPLWPKGSVKIIARVDTTANNNKCPPLRKQRPDRPKLIGKSASDPAVKYNRKHQSPVYRSPPLSHLPIPHYSYLCSFISSPLGLYSNGNGCSGLVYIVLSYKYIEE</sequence>
<proteinExistence type="predicted"/>
<evidence type="ECO:0000313" key="3">
    <source>
        <dbReference type="Proteomes" id="UP001152798"/>
    </source>
</evidence>
<evidence type="ECO:0000313" key="2">
    <source>
        <dbReference type="EMBL" id="CAH1404212.1"/>
    </source>
</evidence>
<protein>
    <submittedName>
        <fullName evidence="2">Uncharacterized protein</fullName>
    </submittedName>
</protein>
<accession>A0A9P0HM23</accession>
<gene>
    <name evidence="2" type="ORF">NEZAVI_LOCUS12660</name>
</gene>
<dbReference type="Proteomes" id="UP001152798">
    <property type="component" value="Chromosome 6"/>
</dbReference>
<keyword evidence="3" id="KW-1185">Reference proteome</keyword>
<dbReference type="EMBL" id="OV725082">
    <property type="protein sequence ID" value="CAH1404212.1"/>
    <property type="molecule type" value="Genomic_DNA"/>
</dbReference>
<organism evidence="2 3">
    <name type="scientific">Nezara viridula</name>
    <name type="common">Southern green stink bug</name>
    <name type="synonym">Cimex viridulus</name>
    <dbReference type="NCBI Taxonomy" id="85310"/>
    <lineage>
        <taxon>Eukaryota</taxon>
        <taxon>Metazoa</taxon>
        <taxon>Ecdysozoa</taxon>
        <taxon>Arthropoda</taxon>
        <taxon>Hexapoda</taxon>
        <taxon>Insecta</taxon>
        <taxon>Pterygota</taxon>
        <taxon>Neoptera</taxon>
        <taxon>Paraneoptera</taxon>
        <taxon>Hemiptera</taxon>
        <taxon>Heteroptera</taxon>
        <taxon>Panheteroptera</taxon>
        <taxon>Pentatomomorpha</taxon>
        <taxon>Pentatomoidea</taxon>
        <taxon>Pentatomidae</taxon>
        <taxon>Pentatominae</taxon>
        <taxon>Nezara</taxon>
    </lineage>
</organism>
<dbReference type="AlphaFoldDB" id="A0A9P0HM23"/>